<dbReference type="InterPro" id="IPR000653">
    <property type="entry name" value="DegT/StrS_aminotransferase"/>
</dbReference>
<evidence type="ECO:0000313" key="6">
    <source>
        <dbReference type="EMBL" id="OZM56416.1"/>
    </source>
</evidence>
<evidence type="ECO:0000256" key="1">
    <source>
        <dbReference type="ARBA" id="ARBA00022898"/>
    </source>
</evidence>
<dbReference type="GO" id="GO:0008483">
    <property type="term" value="F:transaminase activity"/>
    <property type="evidence" value="ECO:0007669"/>
    <property type="project" value="UniProtKB-KW"/>
</dbReference>
<dbReference type="AlphaFoldDB" id="A0A263BTB1"/>
<comment type="caution">
    <text evidence="6">The sequence shown here is derived from an EMBL/GenBank/DDBJ whole genome shotgun (WGS) entry which is preliminary data.</text>
</comment>
<dbReference type="Gene3D" id="3.40.640.10">
    <property type="entry name" value="Type I PLP-dependent aspartate aminotransferase-like (Major domain)"/>
    <property type="match status" value="1"/>
</dbReference>
<gene>
    <name evidence="6" type="ORF">CIB95_11620</name>
</gene>
<comment type="similarity">
    <text evidence="2 5">Belongs to the DegT/DnrJ/EryC1 family.</text>
</comment>
<name>A0A263BTB1_9BACI</name>
<accession>A0A263BTB1</accession>
<dbReference type="InterPro" id="IPR015422">
    <property type="entry name" value="PyrdxlP-dep_Trfase_small"/>
</dbReference>
<dbReference type="PANTHER" id="PTHR30244">
    <property type="entry name" value="TRANSAMINASE"/>
    <property type="match status" value="1"/>
</dbReference>
<dbReference type="InterPro" id="IPR015424">
    <property type="entry name" value="PyrdxlP-dep_Trfase"/>
</dbReference>
<keyword evidence="6" id="KW-0808">Transferase</keyword>
<organism evidence="6 7">
    <name type="scientific">Lottiidibacillus patelloidae</name>
    <dbReference type="NCBI Taxonomy" id="2670334"/>
    <lineage>
        <taxon>Bacteria</taxon>
        <taxon>Bacillati</taxon>
        <taxon>Bacillota</taxon>
        <taxon>Bacilli</taxon>
        <taxon>Bacillales</taxon>
        <taxon>Bacillaceae</taxon>
        <taxon>Lottiidibacillus</taxon>
    </lineage>
</organism>
<keyword evidence="7" id="KW-1185">Reference proteome</keyword>
<sequence>MRKRNIEFNVLDRQYKMYEKEYNDAAIRVLNSAWYTLGNEVEKFEDKYAEFCGSKYCVGLNSGLDALILAFRALGIGEGDEVIVQANTYIASVIGITENGATPVFVEPDKYYNIDVDKIEDAITSKTKAILPVHLYGQACNMRKIKELAEKYNLYLVEDCAQSHGARFEGQITGTFGDIGCFSFYPTKNLGAFGDSGAIITDDPTLAEKIRMMRNYGSKVKYRNEIEGVNSRLDEIQAALLSVKLKYFNELTEDRIRIARRYHTSINNNKVLLPEKLENAEHVYHLFVIQCSMRDRLQEYLFDNGIKTQIHYPIPPHMAECYSKLGYNEGDLPTTEKYSNELLSLPLYNGMKNEEIDYVVDILNKF</sequence>
<dbReference type="FunFam" id="3.40.640.10:FF:000089">
    <property type="entry name" value="Aminotransferase, DegT/DnrJ/EryC1/StrS family"/>
    <property type="match status" value="1"/>
</dbReference>
<feature type="active site" description="Proton acceptor" evidence="3">
    <location>
        <position position="188"/>
    </location>
</feature>
<dbReference type="InterPro" id="IPR015421">
    <property type="entry name" value="PyrdxlP-dep_Trfase_major"/>
</dbReference>
<protein>
    <submittedName>
        <fullName evidence="6">Aminotransferase</fullName>
    </submittedName>
</protein>
<evidence type="ECO:0000256" key="2">
    <source>
        <dbReference type="ARBA" id="ARBA00037999"/>
    </source>
</evidence>
<reference evidence="6 7" key="2">
    <citation type="submission" date="2017-09" db="EMBL/GenBank/DDBJ databases">
        <title>Bacillus patelloidae sp. nov., isolated from the intestinal tract of a marine limpet.</title>
        <authorList>
            <person name="Liu R."/>
            <person name="Dong C."/>
            <person name="Shao Z."/>
        </authorList>
    </citation>
    <scope>NUCLEOTIDE SEQUENCE [LARGE SCALE GENOMIC DNA]</scope>
    <source>
        <strain evidence="6 7">SA5d-4</strain>
    </source>
</reference>
<dbReference type="CDD" id="cd00616">
    <property type="entry name" value="AHBA_syn"/>
    <property type="match status" value="1"/>
</dbReference>
<dbReference type="Proteomes" id="UP000217083">
    <property type="component" value="Unassembled WGS sequence"/>
</dbReference>
<dbReference type="Pfam" id="PF01041">
    <property type="entry name" value="DegT_DnrJ_EryC1"/>
    <property type="match status" value="1"/>
</dbReference>
<evidence type="ECO:0000256" key="5">
    <source>
        <dbReference type="RuleBase" id="RU004508"/>
    </source>
</evidence>
<keyword evidence="6" id="KW-0032">Aminotransferase</keyword>
<keyword evidence="1 4" id="KW-0663">Pyridoxal phosphate</keyword>
<dbReference type="GO" id="GO:0030170">
    <property type="term" value="F:pyridoxal phosphate binding"/>
    <property type="evidence" value="ECO:0007669"/>
    <property type="project" value="TreeGrafter"/>
</dbReference>
<reference evidence="7" key="1">
    <citation type="submission" date="2017-08" db="EMBL/GenBank/DDBJ databases">
        <authorList>
            <person name="Huang Z."/>
        </authorList>
    </citation>
    <scope>NUCLEOTIDE SEQUENCE [LARGE SCALE GENOMIC DNA]</scope>
    <source>
        <strain evidence="7">SA5d-4</strain>
    </source>
</reference>
<dbReference type="GO" id="GO:0000271">
    <property type="term" value="P:polysaccharide biosynthetic process"/>
    <property type="evidence" value="ECO:0007669"/>
    <property type="project" value="TreeGrafter"/>
</dbReference>
<dbReference type="EMBL" id="NPIA01000006">
    <property type="protein sequence ID" value="OZM56416.1"/>
    <property type="molecule type" value="Genomic_DNA"/>
</dbReference>
<feature type="modified residue" description="N6-(pyridoxal phosphate)lysine" evidence="4">
    <location>
        <position position="188"/>
    </location>
</feature>
<dbReference type="PANTHER" id="PTHR30244:SF36">
    <property type="entry name" value="3-OXO-GLUCOSE-6-PHOSPHATE:GLUTAMATE AMINOTRANSFERASE"/>
    <property type="match status" value="1"/>
</dbReference>
<dbReference type="RefSeq" id="WP_094925361.1">
    <property type="nucleotide sequence ID" value="NZ_NPIA01000006.1"/>
</dbReference>
<evidence type="ECO:0000256" key="4">
    <source>
        <dbReference type="PIRSR" id="PIRSR000390-2"/>
    </source>
</evidence>
<dbReference type="PIRSF" id="PIRSF000390">
    <property type="entry name" value="PLP_StrS"/>
    <property type="match status" value="1"/>
</dbReference>
<dbReference type="Gene3D" id="3.90.1150.10">
    <property type="entry name" value="Aspartate Aminotransferase, domain 1"/>
    <property type="match status" value="1"/>
</dbReference>
<proteinExistence type="inferred from homology"/>
<dbReference type="SUPFAM" id="SSF53383">
    <property type="entry name" value="PLP-dependent transferases"/>
    <property type="match status" value="1"/>
</dbReference>
<evidence type="ECO:0000313" key="7">
    <source>
        <dbReference type="Proteomes" id="UP000217083"/>
    </source>
</evidence>
<evidence type="ECO:0000256" key="3">
    <source>
        <dbReference type="PIRSR" id="PIRSR000390-1"/>
    </source>
</evidence>